<evidence type="ECO:0000313" key="2">
    <source>
        <dbReference type="EMBL" id="PAB35599.1"/>
    </source>
</evidence>
<accession>A0AB73QKT4</accession>
<feature type="transmembrane region" description="Helical" evidence="1">
    <location>
        <begin position="12"/>
        <end position="30"/>
    </location>
</feature>
<evidence type="ECO:0000256" key="1">
    <source>
        <dbReference type="SAM" id="Phobius"/>
    </source>
</evidence>
<proteinExistence type="predicted"/>
<comment type="caution">
    <text evidence="2">The sequence shown here is derived from an EMBL/GenBank/DDBJ whole genome shotgun (WGS) entry which is preliminary data.</text>
</comment>
<keyword evidence="1" id="KW-0812">Transmembrane</keyword>
<keyword evidence="1" id="KW-1133">Transmembrane helix</keyword>
<protein>
    <submittedName>
        <fullName evidence="2">Uncharacterized protein</fullName>
    </submittedName>
</protein>
<organism evidence="2 3">
    <name type="scientific">Pseudomonas savastanoi pv. nerii</name>
    <dbReference type="NCBI Taxonomy" id="360921"/>
    <lineage>
        <taxon>Bacteria</taxon>
        <taxon>Pseudomonadati</taxon>
        <taxon>Pseudomonadota</taxon>
        <taxon>Gammaproteobacteria</taxon>
        <taxon>Pseudomonadales</taxon>
        <taxon>Pseudomonadaceae</taxon>
        <taxon>Pseudomonas</taxon>
    </lineage>
</organism>
<sequence>MSLIINVRKLKLRHAVLFALIVLLTAWYAATPSVVIHYPKEATDELRLVWDTQHQIHRERMLPGEASSDVGHLFPDEDFFMVFFWGPIKGHMRCIDITPKRWATLDIYLTESGRVDINKTSPAIIERLKKCEGEPDPFRH</sequence>
<keyword evidence="1" id="KW-0472">Membrane</keyword>
<dbReference type="AlphaFoldDB" id="A0AB73QKT4"/>
<reference evidence="2 3" key="1">
    <citation type="submission" date="2017-05" db="EMBL/GenBank/DDBJ databases">
        <title>Comparative genomic of Pseudomonas savastanoi pathovars.</title>
        <authorList>
            <person name="Pintado A."/>
            <person name="Moreno-Perez A."/>
            <person name="Caballo-Ponce E."/>
            <person name="Murillo J."/>
            <person name="Bardaji L."/>
            <person name="Cerboneschi M."/>
            <person name="Rodriguez-Palenzuela P."/>
            <person name="Ramos C."/>
            <person name="Tegli S."/>
        </authorList>
    </citation>
    <scope>NUCLEOTIDE SEQUENCE [LARGE SCALE GENOMIC DNA]</scope>
    <source>
        <strain evidence="2 3">ESC 23</strain>
    </source>
</reference>
<name>A0AB73QKT4_PSESS</name>
<gene>
    <name evidence="2" type="ORF">CC205_08795</name>
</gene>
<dbReference type="Proteomes" id="UP000216306">
    <property type="component" value="Unassembled WGS sequence"/>
</dbReference>
<evidence type="ECO:0000313" key="3">
    <source>
        <dbReference type="Proteomes" id="UP000216306"/>
    </source>
</evidence>
<dbReference type="EMBL" id="NIAY01000041">
    <property type="protein sequence ID" value="PAB35599.1"/>
    <property type="molecule type" value="Genomic_DNA"/>
</dbReference>